<evidence type="ECO:0000259" key="4">
    <source>
        <dbReference type="PROSITE" id="PS51517"/>
    </source>
</evidence>
<evidence type="ECO:0000313" key="6">
    <source>
        <dbReference type="Proteomes" id="UP001358417"/>
    </source>
</evidence>
<dbReference type="InterPro" id="IPR037141">
    <property type="entry name" value="NDT80_DNA-bd_dom_sf"/>
</dbReference>
<dbReference type="Pfam" id="PF05224">
    <property type="entry name" value="NDT80_PhoG"/>
    <property type="match status" value="1"/>
</dbReference>
<reference evidence="5 6" key="1">
    <citation type="submission" date="2023-08" db="EMBL/GenBank/DDBJ databases">
        <title>Black Yeasts Isolated from many extreme environments.</title>
        <authorList>
            <person name="Coleine C."/>
            <person name="Stajich J.E."/>
            <person name="Selbmann L."/>
        </authorList>
    </citation>
    <scope>NUCLEOTIDE SEQUENCE [LARGE SCALE GENOMIC DNA]</scope>
    <source>
        <strain evidence="5 6">CCFEE 5792</strain>
    </source>
</reference>
<feature type="compositionally biased region" description="Polar residues" evidence="3">
    <location>
        <begin position="289"/>
        <end position="307"/>
    </location>
</feature>
<dbReference type="EMBL" id="JAVRRD010000008">
    <property type="protein sequence ID" value="KAK5056034.1"/>
    <property type="molecule type" value="Genomic_DNA"/>
</dbReference>
<keyword evidence="6" id="KW-1185">Reference proteome</keyword>
<dbReference type="PROSITE" id="PS51517">
    <property type="entry name" value="NDT80"/>
    <property type="match status" value="1"/>
</dbReference>
<feature type="DNA-binding region" description="NDT80" evidence="2">
    <location>
        <begin position="1"/>
        <end position="253"/>
    </location>
</feature>
<dbReference type="GO" id="GO:0051321">
    <property type="term" value="P:meiotic cell cycle"/>
    <property type="evidence" value="ECO:0007669"/>
    <property type="project" value="TreeGrafter"/>
</dbReference>
<feature type="domain" description="NDT80" evidence="4">
    <location>
        <begin position="1"/>
        <end position="253"/>
    </location>
</feature>
<dbReference type="RefSeq" id="XP_064708004.1">
    <property type="nucleotide sequence ID" value="XM_064856104.1"/>
</dbReference>
<dbReference type="GeneID" id="89980727"/>
<sequence length="412" mass="45209">MSSSFHESTNRTSQEGPPFGDTHVIHPVVNAHNQHLMPEISANIQKGFFLVDCKWTCYRRNYFAVACSFSFKSSMTETPYYLNRHGQREMIHQFGVSITAKTASAPNCESEVRSLVQHTPKRDKATESVPGRHPIAPTPHANIGGNGVFHGSNSLYQAGQHMPGTMMSAYIGYENGTANTVPTNHTFERIQFQKATANNGKRRAQQQYFLVVVELSASIGRGHENEHWVVIATKESEPMVVRGRSPGHYKDNNRRDSESSMDPGHGSGHGADGGHGSLSLPPYGGPSSMDWQSTRQGGSYGGSTYRQATKPEFSPASTLARTPTEAELSLSDSQAAKSSCTFSTEQSVLTPLSEASDEVLFSLDHHMVSRKRPYEDDEGEEQLRYHHSAPFSDSGSTLAELSTTPWAKILCA</sequence>
<organism evidence="5 6">
    <name type="scientific">Exophiala bonariae</name>
    <dbReference type="NCBI Taxonomy" id="1690606"/>
    <lineage>
        <taxon>Eukaryota</taxon>
        <taxon>Fungi</taxon>
        <taxon>Dikarya</taxon>
        <taxon>Ascomycota</taxon>
        <taxon>Pezizomycotina</taxon>
        <taxon>Eurotiomycetes</taxon>
        <taxon>Chaetothyriomycetidae</taxon>
        <taxon>Chaetothyriales</taxon>
        <taxon>Herpotrichiellaceae</taxon>
        <taxon>Exophiala</taxon>
    </lineage>
</organism>
<dbReference type="GO" id="GO:0003677">
    <property type="term" value="F:DNA binding"/>
    <property type="evidence" value="ECO:0007669"/>
    <property type="project" value="UniProtKB-KW"/>
</dbReference>
<dbReference type="SUPFAM" id="SSF49417">
    <property type="entry name" value="p53-like transcription factors"/>
    <property type="match status" value="1"/>
</dbReference>
<comment type="caution">
    <text evidence="5">The sequence shown here is derived from an EMBL/GenBank/DDBJ whole genome shotgun (WGS) entry which is preliminary data.</text>
</comment>
<accession>A0AAV9NGN6</accession>
<feature type="region of interest" description="Disordered" evidence="3">
    <location>
        <begin position="115"/>
        <end position="144"/>
    </location>
</feature>
<keyword evidence="1 2" id="KW-0238">DNA-binding</keyword>
<evidence type="ECO:0000313" key="5">
    <source>
        <dbReference type="EMBL" id="KAK5056034.1"/>
    </source>
</evidence>
<dbReference type="InterPro" id="IPR008967">
    <property type="entry name" value="p53-like_TF_DNA-bd_sf"/>
</dbReference>
<feature type="compositionally biased region" description="Gly residues" evidence="3">
    <location>
        <begin position="265"/>
        <end position="276"/>
    </location>
</feature>
<dbReference type="GO" id="GO:0000228">
    <property type="term" value="C:nuclear chromosome"/>
    <property type="evidence" value="ECO:0007669"/>
    <property type="project" value="TreeGrafter"/>
</dbReference>
<dbReference type="GO" id="GO:0003700">
    <property type="term" value="F:DNA-binding transcription factor activity"/>
    <property type="evidence" value="ECO:0007669"/>
    <property type="project" value="UniProtKB-UniRule"/>
</dbReference>
<name>A0AAV9NGN6_9EURO</name>
<dbReference type="Proteomes" id="UP001358417">
    <property type="component" value="Unassembled WGS sequence"/>
</dbReference>
<feature type="region of interest" description="Disordered" evidence="3">
    <location>
        <begin position="239"/>
        <end position="337"/>
    </location>
</feature>
<dbReference type="AlphaFoldDB" id="A0AAV9NGN6"/>
<protein>
    <recommendedName>
        <fullName evidence="4">NDT80 domain-containing protein</fullName>
    </recommendedName>
</protein>
<evidence type="ECO:0000256" key="2">
    <source>
        <dbReference type="PROSITE-ProRule" id="PRU00850"/>
    </source>
</evidence>
<proteinExistence type="predicted"/>
<dbReference type="Gene3D" id="2.60.40.1390">
    <property type="entry name" value="NDT80 DNA-binding domain"/>
    <property type="match status" value="1"/>
</dbReference>
<dbReference type="GO" id="GO:0045944">
    <property type="term" value="P:positive regulation of transcription by RNA polymerase II"/>
    <property type="evidence" value="ECO:0007669"/>
    <property type="project" value="TreeGrafter"/>
</dbReference>
<evidence type="ECO:0000256" key="3">
    <source>
        <dbReference type="SAM" id="MobiDB-lite"/>
    </source>
</evidence>
<dbReference type="InterPro" id="IPR024061">
    <property type="entry name" value="NDT80_DNA-bd_dom"/>
</dbReference>
<evidence type="ECO:0000256" key="1">
    <source>
        <dbReference type="ARBA" id="ARBA00023125"/>
    </source>
</evidence>
<feature type="region of interest" description="Disordered" evidence="3">
    <location>
        <begin position="1"/>
        <end position="23"/>
    </location>
</feature>
<gene>
    <name evidence="5" type="ORF">LTR84_012585</name>
</gene>
<feature type="compositionally biased region" description="Basic and acidic residues" evidence="3">
    <location>
        <begin position="248"/>
        <end position="258"/>
    </location>
</feature>
<dbReference type="PANTHER" id="PTHR35144:SF2">
    <property type="entry name" value="MEIOSIS-SPECIFIC TRANSCRIPTION FACTOR NDT80"/>
    <property type="match status" value="1"/>
</dbReference>
<feature type="compositionally biased region" description="Polar residues" evidence="3">
    <location>
        <begin position="1"/>
        <end position="15"/>
    </location>
</feature>
<feature type="compositionally biased region" description="Low complexity" evidence="3">
    <location>
        <begin position="277"/>
        <end position="288"/>
    </location>
</feature>
<dbReference type="PANTHER" id="PTHR35144">
    <property type="entry name" value="MEIOSIS-SPECIFIC TRANSCRIPTION FACTOR NDT80"/>
    <property type="match status" value="1"/>
</dbReference>
<dbReference type="InterPro" id="IPR052605">
    <property type="entry name" value="Fungal_trans_regulator"/>
</dbReference>